<dbReference type="Proteomes" id="UP000226431">
    <property type="component" value="Unassembled WGS sequence"/>
</dbReference>
<feature type="chain" id="PRO_5012428721" evidence="2">
    <location>
        <begin position="24"/>
        <end position="263"/>
    </location>
</feature>
<reference evidence="3 4" key="1">
    <citation type="submission" date="2017-06" db="EMBL/GenBank/DDBJ databases">
        <title>Ant-infecting Ophiocordyceps genomes reveal a high diversity of potential behavioral manipulation genes and a possible major role for enterotoxins.</title>
        <authorList>
            <person name="De Bekker C."/>
            <person name="Evans H.C."/>
            <person name="Brachmann A."/>
            <person name="Hughes D.P."/>
        </authorList>
    </citation>
    <scope>NUCLEOTIDE SEQUENCE [LARGE SCALE GENOMIC DNA]</scope>
    <source>
        <strain evidence="3 4">Map16</strain>
    </source>
</reference>
<name>A0A2C5ZBW0_9HYPO</name>
<dbReference type="EMBL" id="NJES01000122">
    <property type="protein sequence ID" value="PHH77363.1"/>
    <property type="molecule type" value="Genomic_DNA"/>
</dbReference>
<organism evidence="3 4">
    <name type="scientific">Ophiocordyceps camponoti-rufipedis</name>
    <dbReference type="NCBI Taxonomy" id="2004952"/>
    <lineage>
        <taxon>Eukaryota</taxon>
        <taxon>Fungi</taxon>
        <taxon>Dikarya</taxon>
        <taxon>Ascomycota</taxon>
        <taxon>Pezizomycotina</taxon>
        <taxon>Sordariomycetes</taxon>
        <taxon>Hypocreomycetidae</taxon>
        <taxon>Hypocreales</taxon>
        <taxon>Ophiocordycipitaceae</taxon>
        <taxon>Ophiocordyceps</taxon>
    </lineage>
</organism>
<evidence type="ECO:0000313" key="3">
    <source>
        <dbReference type="EMBL" id="PHH77363.1"/>
    </source>
</evidence>
<evidence type="ECO:0000313" key="4">
    <source>
        <dbReference type="Proteomes" id="UP000226431"/>
    </source>
</evidence>
<keyword evidence="2" id="KW-0732">Signal</keyword>
<dbReference type="AlphaFoldDB" id="A0A2C5ZBW0"/>
<feature type="region of interest" description="Disordered" evidence="1">
    <location>
        <begin position="34"/>
        <end position="62"/>
    </location>
</feature>
<comment type="caution">
    <text evidence="3">The sequence shown here is derived from an EMBL/GenBank/DDBJ whole genome shotgun (WGS) entry which is preliminary data.</text>
</comment>
<sequence>MPNSKLLPLLLPLFTLLLTTSHATAPVFPPVVPITQPKIPPPEGDGTDRKPPVKDHHKPMNLTDHTGFNVTKYFYHEQEHMQREPAGGDTPNSALFPLVKDEFLQRHRPRYSPYLGFILNEIAEMQETIHRAVDRRENSTLHQSAALDLLSKAAKELRLARTAIPGMHKNMSNEIFQLIRALVIMIGLILDPIGLDPPPIHMTDHPWNTYAALSELLIVDYREVYQEPEKLNITWHGQELKRRFRWRRRPCLTVPGLSIGPYT</sequence>
<evidence type="ECO:0000256" key="1">
    <source>
        <dbReference type="SAM" id="MobiDB-lite"/>
    </source>
</evidence>
<evidence type="ECO:0000256" key="2">
    <source>
        <dbReference type="SAM" id="SignalP"/>
    </source>
</evidence>
<feature type="compositionally biased region" description="Pro residues" evidence="1">
    <location>
        <begin position="34"/>
        <end position="43"/>
    </location>
</feature>
<keyword evidence="4" id="KW-1185">Reference proteome</keyword>
<protein>
    <submittedName>
        <fullName evidence="3">Uncharacterized protein</fullName>
    </submittedName>
</protein>
<proteinExistence type="predicted"/>
<accession>A0A2C5ZBW0</accession>
<dbReference type="OrthoDB" id="10429138at2759"/>
<feature type="signal peptide" evidence="2">
    <location>
        <begin position="1"/>
        <end position="23"/>
    </location>
</feature>
<gene>
    <name evidence="3" type="ORF">CDD80_691</name>
</gene>